<dbReference type="Proteomes" id="UP001499843">
    <property type="component" value="Unassembled WGS sequence"/>
</dbReference>
<proteinExistence type="predicted"/>
<dbReference type="EMBL" id="BAAAQX010000003">
    <property type="protein sequence ID" value="GAA2206174.1"/>
    <property type="molecule type" value="Genomic_DNA"/>
</dbReference>
<sequence>MLITAVEIVSKSGNAYLVAAEEYEALQEALAGRHDRHELMDDEASG</sequence>
<comment type="caution">
    <text evidence="1">The sequence shown here is derived from an EMBL/GenBank/DDBJ whole genome shotgun (WGS) entry which is preliminary data.</text>
</comment>
<protein>
    <submittedName>
        <fullName evidence="1">Uncharacterized protein</fullName>
    </submittedName>
</protein>
<name>A0ABP5P2Z9_9ACTN</name>
<organism evidence="1 2">
    <name type="scientific">Nonomuraea monospora</name>
    <dbReference type="NCBI Taxonomy" id="568818"/>
    <lineage>
        <taxon>Bacteria</taxon>
        <taxon>Bacillati</taxon>
        <taxon>Actinomycetota</taxon>
        <taxon>Actinomycetes</taxon>
        <taxon>Streptosporangiales</taxon>
        <taxon>Streptosporangiaceae</taxon>
        <taxon>Nonomuraea</taxon>
    </lineage>
</organism>
<evidence type="ECO:0000313" key="1">
    <source>
        <dbReference type="EMBL" id="GAA2206174.1"/>
    </source>
</evidence>
<dbReference type="RefSeq" id="WP_344472165.1">
    <property type="nucleotide sequence ID" value="NZ_BAAAQX010000003.1"/>
</dbReference>
<evidence type="ECO:0000313" key="2">
    <source>
        <dbReference type="Proteomes" id="UP001499843"/>
    </source>
</evidence>
<reference evidence="2" key="1">
    <citation type="journal article" date="2019" name="Int. J. Syst. Evol. Microbiol.">
        <title>The Global Catalogue of Microorganisms (GCM) 10K type strain sequencing project: providing services to taxonomists for standard genome sequencing and annotation.</title>
        <authorList>
            <consortium name="The Broad Institute Genomics Platform"/>
            <consortium name="The Broad Institute Genome Sequencing Center for Infectious Disease"/>
            <person name="Wu L."/>
            <person name="Ma J."/>
        </authorList>
    </citation>
    <scope>NUCLEOTIDE SEQUENCE [LARGE SCALE GENOMIC DNA]</scope>
    <source>
        <strain evidence="2">JCM 16114</strain>
    </source>
</reference>
<gene>
    <name evidence="1" type="ORF">GCM10009850_016320</name>
</gene>
<accession>A0ABP5P2Z9</accession>
<keyword evidence="2" id="KW-1185">Reference proteome</keyword>